<feature type="transmembrane region" description="Helical" evidence="1">
    <location>
        <begin position="37"/>
        <end position="60"/>
    </location>
</feature>
<protein>
    <recommendedName>
        <fullName evidence="4">TerC family protein</fullName>
    </recommendedName>
</protein>
<dbReference type="Proteomes" id="UP000234473">
    <property type="component" value="Unassembled WGS sequence"/>
</dbReference>
<evidence type="ECO:0000256" key="1">
    <source>
        <dbReference type="SAM" id="Phobius"/>
    </source>
</evidence>
<feature type="non-terminal residue" evidence="2">
    <location>
        <position position="1"/>
    </location>
</feature>
<evidence type="ECO:0000313" key="2">
    <source>
        <dbReference type="EMBL" id="PLP34539.1"/>
    </source>
</evidence>
<dbReference type="EMBL" id="PICB01003378">
    <property type="protein sequence ID" value="PLP34539.1"/>
    <property type="molecule type" value="Genomic_DNA"/>
</dbReference>
<organism evidence="2 3">
    <name type="scientific">Klebsiella variicola</name>
    <dbReference type="NCBI Taxonomy" id="244366"/>
    <lineage>
        <taxon>Bacteria</taxon>
        <taxon>Pseudomonadati</taxon>
        <taxon>Pseudomonadota</taxon>
        <taxon>Gammaproteobacteria</taxon>
        <taxon>Enterobacterales</taxon>
        <taxon>Enterobacteriaceae</taxon>
        <taxon>Klebsiella/Raoultella group</taxon>
        <taxon>Klebsiella</taxon>
        <taxon>Klebsiella pneumoniae complex</taxon>
    </lineage>
</organism>
<dbReference type="Pfam" id="PF03741">
    <property type="entry name" value="TerC"/>
    <property type="match status" value="1"/>
</dbReference>
<keyword evidence="1" id="KW-0472">Membrane</keyword>
<feature type="transmembrane region" description="Helical" evidence="1">
    <location>
        <begin position="96"/>
        <end position="119"/>
    </location>
</feature>
<evidence type="ECO:0000313" key="3">
    <source>
        <dbReference type="Proteomes" id="UP000234473"/>
    </source>
</evidence>
<feature type="non-terminal residue" evidence="2">
    <location>
        <position position="170"/>
    </location>
</feature>
<reference evidence="2 3" key="1">
    <citation type="submission" date="2017-11" db="EMBL/GenBank/DDBJ databases">
        <authorList>
            <person name="Han C.G."/>
        </authorList>
    </citation>
    <scope>NUCLEOTIDE SEQUENCE [LARGE SCALE GENOMIC DNA]</scope>
    <source>
        <strain evidence="2 3">A5</strain>
    </source>
</reference>
<proteinExistence type="predicted"/>
<dbReference type="AlphaFoldDB" id="A0A2N5A360"/>
<keyword evidence="1" id="KW-1133">Transmembrane helix</keyword>
<sequence length="170" mass="18764">IMLFGGLFLLFKATVELNERLEGKDSDNPTQRRGAKFWAVVAQIVVLDAIFSLDSVITAVGMVDHLAVMMAAVIIAISLMLMASKALTRFVNSHPTIVILCLSFLLMIGFSLIAEGFSFIIPKGYLYAAIGFSVMIEALNQLALFNRRRFLSANMTLRQRTTEAVMNLLS</sequence>
<name>A0A2N5A360_KLEVA</name>
<dbReference type="InterPro" id="IPR005496">
    <property type="entry name" value="Integral_membrane_TerC"/>
</dbReference>
<accession>A0A2N5A360</accession>
<reference evidence="2 3" key="2">
    <citation type="submission" date="2018-01" db="EMBL/GenBank/DDBJ databases">
        <title>Genomic study of Klebsiella pneumoniae.</title>
        <authorList>
            <person name="Yang Y."/>
            <person name="Bicalho R."/>
        </authorList>
    </citation>
    <scope>NUCLEOTIDE SEQUENCE [LARGE SCALE GENOMIC DNA]</scope>
    <source>
        <strain evidence="2 3">A5</strain>
    </source>
</reference>
<feature type="transmembrane region" description="Helical" evidence="1">
    <location>
        <begin position="125"/>
        <end position="145"/>
    </location>
</feature>
<gene>
    <name evidence="2" type="ORF">CWM98_38235</name>
</gene>
<feature type="transmembrane region" description="Helical" evidence="1">
    <location>
        <begin position="66"/>
        <end position="84"/>
    </location>
</feature>
<keyword evidence="1" id="KW-0812">Transmembrane</keyword>
<comment type="caution">
    <text evidence="2">The sequence shown here is derived from an EMBL/GenBank/DDBJ whole genome shotgun (WGS) entry which is preliminary data.</text>
</comment>
<dbReference type="GO" id="GO:0016020">
    <property type="term" value="C:membrane"/>
    <property type="evidence" value="ECO:0007669"/>
    <property type="project" value="InterPro"/>
</dbReference>
<evidence type="ECO:0008006" key="4">
    <source>
        <dbReference type="Google" id="ProtNLM"/>
    </source>
</evidence>